<keyword evidence="2" id="KW-1133">Transmembrane helix</keyword>
<keyword evidence="2" id="KW-0812">Transmembrane</keyword>
<organism evidence="3 4">
    <name type="scientific">Senna tora</name>
    <dbReference type="NCBI Taxonomy" id="362788"/>
    <lineage>
        <taxon>Eukaryota</taxon>
        <taxon>Viridiplantae</taxon>
        <taxon>Streptophyta</taxon>
        <taxon>Embryophyta</taxon>
        <taxon>Tracheophyta</taxon>
        <taxon>Spermatophyta</taxon>
        <taxon>Magnoliopsida</taxon>
        <taxon>eudicotyledons</taxon>
        <taxon>Gunneridae</taxon>
        <taxon>Pentapetalae</taxon>
        <taxon>rosids</taxon>
        <taxon>fabids</taxon>
        <taxon>Fabales</taxon>
        <taxon>Fabaceae</taxon>
        <taxon>Caesalpinioideae</taxon>
        <taxon>Cassia clade</taxon>
        <taxon>Senna</taxon>
    </lineage>
</organism>
<name>A0A834TZU7_9FABA</name>
<dbReference type="EMBL" id="JAAIUW010000005">
    <property type="protein sequence ID" value="KAF7831743.1"/>
    <property type="molecule type" value="Genomic_DNA"/>
</dbReference>
<feature type="region of interest" description="Disordered" evidence="1">
    <location>
        <begin position="1"/>
        <end position="22"/>
    </location>
</feature>
<evidence type="ECO:0000313" key="3">
    <source>
        <dbReference type="EMBL" id="KAF7831743.1"/>
    </source>
</evidence>
<reference evidence="3" key="1">
    <citation type="submission" date="2020-09" db="EMBL/GenBank/DDBJ databases">
        <title>Genome-Enabled Discovery of Anthraquinone Biosynthesis in Senna tora.</title>
        <authorList>
            <person name="Kang S.-H."/>
            <person name="Pandey R.P."/>
            <person name="Lee C.-M."/>
            <person name="Sim J.-S."/>
            <person name="Jeong J.-T."/>
            <person name="Choi B.-S."/>
            <person name="Jung M."/>
            <person name="Ginzburg D."/>
            <person name="Zhao K."/>
            <person name="Won S.Y."/>
            <person name="Oh T.-J."/>
            <person name="Yu Y."/>
            <person name="Kim N.-H."/>
            <person name="Lee O.R."/>
            <person name="Lee T.-H."/>
            <person name="Bashyal P."/>
            <person name="Kim T.-S."/>
            <person name="Lee W.-H."/>
            <person name="Kawkins C."/>
            <person name="Kim C.-K."/>
            <person name="Kim J.S."/>
            <person name="Ahn B.O."/>
            <person name="Rhee S.Y."/>
            <person name="Sohng J.K."/>
        </authorList>
    </citation>
    <scope>NUCLEOTIDE SEQUENCE</scope>
    <source>
        <tissue evidence="3">Leaf</tissue>
    </source>
</reference>
<keyword evidence="2" id="KW-0472">Membrane</keyword>
<keyword evidence="4" id="KW-1185">Reference proteome</keyword>
<protein>
    <submittedName>
        <fullName evidence="3">Uncharacterized protein</fullName>
    </submittedName>
</protein>
<gene>
    <name evidence="3" type="ORF">G2W53_014076</name>
</gene>
<evidence type="ECO:0000313" key="4">
    <source>
        <dbReference type="Proteomes" id="UP000634136"/>
    </source>
</evidence>
<feature type="transmembrane region" description="Helical" evidence="2">
    <location>
        <begin position="87"/>
        <end position="106"/>
    </location>
</feature>
<dbReference type="Proteomes" id="UP000634136">
    <property type="component" value="Unassembled WGS sequence"/>
</dbReference>
<evidence type="ECO:0000256" key="1">
    <source>
        <dbReference type="SAM" id="MobiDB-lite"/>
    </source>
</evidence>
<evidence type="ECO:0000256" key="2">
    <source>
        <dbReference type="SAM" id="Phobius"/>
    </source>
</evidence>
<accession>A0A834TZU7</accession>
<proteinExistence type="predicted"/>
<comment type="caution">
    <text evidence="3">The sequence shown here is derived from an EMBL/GenBank/DDBJ whole genome shotgun (WGS) entry which is preliminary data.</text>
</comment>
<dbReference type="AlphaFoldDB" id="A0A834TZU7"/>
<sequence length="387" mass="43388">MRRDRRQVNRGPSSAGEGLTSATGKFVGSFGKRELSTKTEELAGGAFGGGGLLVRRDGPSNEWVLRSFLKKVRETHRNFWGRRGVDLLNINNFFLLSILLNCFFLRRSSRNKLPIDHRKINVHPLKSDGQVRVEQFHLIQAAIPRPINLVLRPQNSGPMIILGNFKSPSQIIYLLLTFRQQVQMLFRLLASSSKPDILDQYNSILATAVSFSSFSLSRSEGPRAMLTNELLKSGTIVRTRHPITDQRSSIVLAPVKRLVARTNQIIIKFRIGSLLRGVTGPRLLRSRGANLSLFPFGGSVGRPPTSRTLGSGRLSRRNMNDRPIFFLWRKDLLGNILDQNLSVGRVILRDWWNTLRRHVGGSSTPLGLFMLGGGQNASNVLLARTWH</sequence>